<protein>
    <submittedName>
        <fullName evidence="2">Uncharacterized protein</fullName>
    </submittedName>
</protein>
<evidence type="ECO:0000256" key="1">
    <source>
        <dbReference type="SAM" id="MobiDB-lite"/>
    </source>
</evidence>
<organism evidence="2 3">
    <name type="scientific">Eleusine coracana subsp. coracana</name>
    <dbReference type="NCBI Taxonomy" id="191504"/>
    <lineage>
        <taxon>Eukaryota</taxon>
        <taxon>Viridiplantae</taxon>
        <taxon>Streptophyta</taxon>
        <taxon>Embryophyta</taxon>
        <taxon>Tracheophyta</taxon>
        <taxon>Spermatophyta</taxon>
        <taxon>Magnoliopsida</taxon>
        <taxon>Liliopsida</taxon>
        <taxon>Poales</taxon>
        <taxon>Poaceae</taxon>
        <taxon>PACMAD clade</taxon>
        <taxon>Chloridoideae</taxon>
        <taxon>Cynodonteae</taxon>
        <taxon>Eleusininae</taxon>
        <taxon>Eleusine</taxon>
    </lineage>
</organism>
<sequence length="124" mass="13191">MITGIFLPATSEVASDGTADQSQVPHLYNKMCFVIEDSGVAALNSFFGDKAASSSLASSLHRLEAVCEDVVQILKVQENGTVTKEEVVDANSKETATPPQDSIPMVANGEPSTVKSEDKMEIDE</sequence>
<dbReference type="AlphaFoldDB" id="A0AAV5F3N8"/>
<comment type="caution">
    <text evidence="2">The sequence shown here is derived from an EMBL/GenBank/DDBJ whole genome shotgun (WGS) entry which is preliminary data.</text>
</comment>
<proteinExistence type="predicted"/>
<evidence type="ECO:0000313" key="2">
    <source>
        <dbReference type="EMBL" id="GJN29463.1"/>
    </source>
</evidence>
<reference evidence="2" key="1">
    <citation type="journal article" date="2018" name="DNA Res.">
        <title>Multiple hybrid de novo genome assembly of finger millet, an orphan allotetraploid crop.</title>
        <authorList>
            <person name="Hatakeyama M."/>
            <person name="Aluri S."/>
            <person name="Balachadran M.T."/>
            <person name="Sivarajan S.R."/>
            <person name="Patrignani A."/>
            <person name="Gruter S."/>
            <person name="Poveda L."/>
            <person name="Shimizu-Inatsugi R."/>
            <person name="Baeten J."/>
            <person name="Francoijs K.J."/>
            <person name="Nataraja K.N."/>
            <person name="Reddy Y.A.N."/>
            <person name="Phadnis S."/>
            <person name="Ravikumar R.L."/>
            <person name="Schlapbach R."/>
            <person name="Sreeman S.M."/>
            <person name="Shimizu K.K."/>
        </authorList>
    </citation>
    <scope>NUCLEOTIDE SEQUENCE</scope>
</reference>
<gene>
    <name evidence="2" type="primary">gb17689</name>
    <name evidence="2" type="ORF">PR202_gb17689</name>
</gene>
<feature type="region of interest" description="Disordered" evidence="1">
    <location>
        <begin position="85"/>
        <end position="124"/>
    </location>
</feature>
<dbReference type="EMBL" id="BQKI01000081">
    <property type="protein sequence ID" value="GJN29463.1"/>
    <property type="molecule type" value="Genomic_DNA"/>
</dbReference>
<keyword evidence="3" id="KW-1185">Reference proteome</keyword>
<accession>A0AAV5F3N8</accession>
<dbReference type="Proteomes" id="UP001054889">
    <property type="component" value="Unassembled WGS sequence"/>
</dbReference>
<feature type="compositionally biased region" description="Basic and acidic residues" evidence="1">
    <location>
        <begin position="115"/>
        <end position="124"/>
    </location>
</feature>
<reference evidence="2" key="2">
    <citation type="submission" date="2021-12" db="EMBL/GenBank/DDBJ databases">
        <title>Resequencing data analysis of finger millet.</title>
        <authorList>
            <person name="Hatakeyama M."/>
            <person name="Aluri S."/>
            <person name="Balachadran M.T."/>
            <person name="Sivarajan S.R."/>
            <person name="Poveda L."/>
            <person name="Shimizu-Inatsugi R."/>
            <person name="Schlapbach R."/>
            <person name="Sreeman S.M."/>
            <person name="Shimizu K.K."/>
        </authorList>
    </citation>
    <scope>NUCLEOTIDE SEQUENCE</scope>
</reference>
<name>A0AAV5F3N8_ELECO</name>
<evidence type="ECO:0000313" key="3">
    <source>
        <dbReference type="Proteomes" id="UP001054889"/>
    </source>
</evidence>